<evidence type="ECO:0000313" key="2">
    <source>
        <dbReference type="EMBL" id="TMR37394.1"/>
    </source>
</evidence>
<gene>
    <name evidence="2" type="ORF">ETD96_18730</name>
</gene>
<organism evidence="2 3">
    <name type="scientific">Actinomadura geliboluensis</name>
    <dbReference type="NCBI Taxonomy" id="882440"/>
    <lineage>
        <taxon>Bacteria</taxon>
        <taxon>Bacillati</taxon>
        <taxon>Actinomycetota</taxon>
        <taxon>Actinomycetes</taxon>
        <taxon>Streptosporangiales</taxon>
        <taxon>Thermomonosporaceae</taxon>
        <taxon>Actinomadura</taxon>
    </lineage>
</organism>
<feature type="compositionally biased region" description="Basic and acidic residues" evidence="1">
    <location>
        <begin position="73"/>
        <end position="84"/>
    </location>
</feature>
<dbReference type="RefSeq" id="WP_138637755.1">
    <property type="nucleotide sequence ID" value="NZ_VCKZ01000128.1"/>
</dbReference>
<proteinExistence type="predicted"/>
<keyword evidence="3" id="KW-1185">Reference proteome</keyword>
<dbReference type="EMBL" id="VCKZ01000128">
    <property type="protein sequence ID" value="TMR37394.1"/>
    <property type="molecule type" value="Genomic_DNA"/>
</dbReference>
<evidence type="ECO:0000256" key="1">
    <source>
        <dbReference type="SAM" id="MobiDB-lite"/>
    </source>
</evidence>
<sequence length="188" mass="21774">MSREDEEELQRIQTYMLAGRKPILKRPAPSGAIAKRDLQRAAASNDQLDAGLRMLGYNRPERERLRRSRQRSRSRDRDRDRGRDKRQAALRLAFYIDRQVDWTTTDLDRKQVIASWAHLCGHDVEKANGWWAQGVHPLDIAHIRFLKDNGFQPADLCRVIQGKTVLEHLHEGSSPQWCLLALSWATKA</sequence>
<feature type="region of interest" description="Disordered" evidence="1">
    <location>
        <begin position="59"/>
        <end position="84"/>
    </location>
</feature>
<protein>
    <submittedName>
        <fullName evidence="2">Uncharacterized protein</fullName>
    </submittedName>
</protein>
<reference evidence="2 3" key="1">
    <citation type="submission" date="2019-05" db="EMBL/GenBank/DDBJ databases">
        <title>Draft genome sequence of Actinomadura geliboluensis A8036.</title>
        <authorList>
            <person name="Saricaoglu S."/>
            <person name="Isik K."/>
        </authorList>
    </citation>
    <scope>NUCLEOTIDE SEQUENCE [LARGE SCALE GENOMIC DNA]</scope>
    <source>
        <strain evidence="2 3">A8036</strain>
    </source>
</reference>
<dbReference type="AlphaFoldDB" id="A0A5S4GY59"/>
<name>A0A5S4GY59_9ACTN</name>
<evidence type="ECO:0000313" key="3">
    <source>
        <dbReference type="Proteomes" id="UP000305238"/>
    </source>
</evidence>
<comment type="caution">
    <text evidence="2">The sequence shown here is derived from an EMBL/GenBank/DDBJ whole genome shotgun (WGS) entry which is preliminary data.</text>
</comment>
<dbReference type="Proteomes" id="UP000305238">
    <property type="component" value="Unassembled WGS sequence"/>
</dbReference>
<dbReference type="OrthoDB" id="3555386at2"/>
<accession>A0A5S4GY59</accession>